<keyword evidence="2" id="KW-1133">Transmembrane helix</keyword>
<feature type="transmembrane region" description="Helical" evidence="2">
    <location>
        <begin position="96"/>
        <end position="115"/>
    </location>
</feature>
<gene>
    <name evidence="3" type="ORF">XAT740_LOCUS32083</name>
</gene>
<dbReference type="InterPro" id="IPR042098">
    <property type="entry name" value="TauD-like_sf"/>
</dbReference>
<dbReference type="AlphaFoldDB" id="A0A815IA45"/>
<name>A0A815IA45_ADIRI</name>
<organism evidence="3 4">
    <name type="scientific">Adineta ricciae</name>
    <name type="common">Rotifer</name>
    <dbReference type="NCBI Taxonomy" id="249248"/>
    <lineage>
        <taxon>Eukaryota</taxon>
        <taxon>Metazoa</taxon>
        <taxon>Spiralia</taxon>
        <taxon>Gnathifera</taxon>
        <taxon>Rotifera</taxon>
        <taxon>Eurotatoria</taxon>
        <taxon>Bdelloidea</taxon>
        <taxon>Adinetida</taxon>
        <taxon>Adinetidae</taxon>
        <taxon>Adineta</taxon>
    </lineage>
</organism>
<keyword evidence="4" id="KW-1185">Reference proteome</keyword>
<reference evidence="3" key="1">
    <citation type="submission" date="2021-02" db="EMBL/GenBank/DDBJ databases">
        <authorList>
            <person name="Nowell W R."/>
        </authorList>
    </citation>
    <scope>NUCLEOTIDE SEQUENCE</scope>
</reference>
<dbReference type="Gene3D" id="3.60.130.10">
    <property type="entry name" value="Clavaminate synthase-like"/>
    <property type="match status" value="1"/>
</dbReference>
<dbReference type="Pfam" id="PF11913">
    <property type="entry name" value="DUF3431"/>
    <property type="match status" value="1"/>
</dbReference>
<proteinExistence type="predicted"/>
<accession>A0A815IA45</accession>
<evidence type="ECO:0000313" key="3">
    <source>
        <dbReference type="EMBL" id="CAF1362304.1"/>
    </source>
</evidence>
<keyword evidence="2" id="KW-0812">Transmembrane</keyword>
<keyword evidence="2" id="KW-0472">Membrane</keyword>
<dbReference type="GO" id="GO:0016491">
    <property type="term" value="F:oxidoreductase activity"/>
    <property type="evidence" value="ECO:0007669"/>
    <property type="project" value="UniProtKB-KW"/>
</dbReference>
<dbReference type="InterPro" id="IPR021838">
    <property type="entry name" value="DUF3431"/>
</dbReference>
<dbReference type="PANTHER" id="PTHR37490">
    <property type="entry name" value="EXPRESSED PROTEIN"/>
    <property type="match status" value="1"/>
</dbReference>
<keyword evidence="1" id="KW-0560">Oxidoreductase</keyword>
<evidence type="ECO:0000256" key="1">
    <source>
        <dbReference type="ARBA" id="ARBA00023002"/>
    </source>
</evidence>
<protein>
    <submittedName>
        <fullName evidence="3">Uncharacterized protein</fullName>
    </submittedName>
</protein>
<sequence length="417" mass="48706">MVRTQEIIDKLSPETKRLLRDETYKINVPPDFRKGNTEYIRGSILLNGEKHIRYRRDIIDKSRLKEESAEKQAAIAELNSIILSENQLHVFQPNKIRLFIFFAVCIGIFLVTFVITKNSKRLLCNVVENSISNASQTKWKKNRLVIVPAIFLEIDWGRPLTWPPWLIDGLDLFNKNHSRPYDIYLYQRIDSSSRAPFNWPYCRNVHEETGVYLKFIYDFYHDLPDKMLFVHGEPERHSVSPIQAAHCVRDDVFYTSVNTVWWGKRHWTAPNPDPIDNITLLYKCAKRLLRLFGFDSEAQLNPTNKKPEDSSIYSTMCCAQFYVRKERIHHYTYEQWSAAYNASLEPYCTSPLDRQIPRKPGVKSFGSSFEFLWHIILGLESSDMPEPKAKTTSDLCHLFRSSCAGTLCNTAFTRNIF</sequence>
<dbReference type="Proteomes" id="UP000663828">
    <property type="component" value="Unassembled WGS sequence"/>
</dbReference>
<comment type="caution">
    <text evidence="3">The sequence shown here is derived from an EMBL/GenBank/DDBJ whole genome shotgun (WGS) entry which is preliminary data.</text>
</comment>
<dbReference type="PANTHER" id="PTHR37490:SF2">
    <property type="match status" value="1"/>
</dbReference>
<dbReference type="EMBL" id="CAJNOR010002964">
    <property type="protein sequence ID" value="CAF1362304.1"/>
    <property type="molecule type" value="Genomic_DNA"/>
</dbReference>
<evidence type="ECO:0000313" key="4">
    <source>
        <dbReference type="Proteomes" id="UP000663828"/>
    </source>
</evidence>
<evidence type="ECO:0000256" key="2">
    <source>
        <dbReference type="SAM" id="Phobius"/>
    </source>
</evidence>